<evidence type="ECO:0000256" key="1">
    <source>
        <dbReference type="SAM" id="Phobius"/>
    </source>
</evidence>
<dbReference type="PANTHER" id="PTHR30336">
    <property type="entry name" value="INNER MEMBRANE PROTEIN, PROBABLE PERMEASE"/>
    <property type="match status" value="1"/>
</dbReference>
<organism evidence="3 4">
    <name type="scientific">Mycovorax composti</name>
    <dbReference type="NCBI Taxonomy" id="2962693"/>
    <lineage>
        <taxon>Bacteria</taxon>
        <taxon>Pseudomonadati</taxon>
        <taxon>Bacteroidota</taxon>
        <taxon>Chitinophagia</taxon>
        <taxon>Chitinophagales</taxon>
        <taxon>Chitinophagaceae</taxon>
        <taxon>Mycovorax</taxon>
    </lineage>
</organism>
<accession>A0ABZ2ELC7</accession>
<dbReference type="Pfam" id="PF02698">
    <property type="entry name" value="DUF218"/>
    <property type="match status" value="1"/>
</dbReference>
<evidence type="ECO:0000259" key="2">
    <source>
        <dbReference type="Pfam" id="PF02698"/>
    </source>
</evidence>
<keyword evidence="4" id="KW-1185">Reference proteome</keyword>
<reference evidence="4" key="1">
    <citation type="submission" date="2024-01" db="EMBL/GenBank/DDBJ databases">
        <title>Mycovorax composti gen. nov. sp. nov., a member of the family Chitinophagaceae isolated from button mushroom compost.</title>
        <authorList>
            <person name="Thai M."/>
            <person name="Bell T.L."/>
            <person name="Kertesz M.A."/>
        </authorList>
    </citation>
    <scope>NUCLEOTIDE SEQUENCE [LARGE SCALE GENOMIC DNA]</scope>
    <source>
        <strain evidence="4">C216</strain>
    </source>
</reference>
<dbReference type="Gene3D" id="3.40.50.620">
    <property type="entry name" value="HUPs"/>
    <property type="match status" value="1"/>
</dbReference>
<feature type="domain" description="DUF218" evidence="2">
    <location>
        <begin position="45"/>
        <end position="158"/>
    </location>
</feature>
<evidence type="ECO:0000313" key="3">
    <source>
        <dbReference type="EMBL" id="WWC84294.1"/>
    </source>
</evidence>
<dbReference type="InterPro" id="IPR003848">
    <property type="entry name" value="DUF218"/>
</dbReference>
<keyword evidence="1" id="KW-1133">Transmembrane helix</keyword>
<dbReference type="PANTHER" id="PTHR30336:SF20">
    <property type="entry name" value="DUF218 DOMAIN-CONTAINING PROTEIN"/>
    <property type="match status" value="1"/>
</dbReference>
<feature type="transmembrane region" description="Helical" evidence="1">
    <location>
        <begin position="6"/>
        <end position="23"/>
    </location>
</feature>
<evidence type="ECO:0000313" key="4">
    <source>
        <dbReference type="Proteomes" id="UP001321305"/>
    </source>
</evidence>
<sequence length="227" mass="26271">MNPMLYTIIGIMVLLYGTACVSYRKRPQQLYDKVIRQGQTFDAGIVPGVPLRDNQWDSVMKERVLWASFLYKQGVIRNIIFSGGAVYTPYYEAKVMGLYAQRLGIPKEHIFYETQAEHSTENIYYSYELARQLGFKSIVLVTDPFQSSLTKRFTRKRFATPIQHLPFVIDTLKTLNSNHEYAIDFSSAMAPQFKSLTERESRFRRFRGTLGAFIPWENRQGLKAAPL</sequence>
<gene>
    <name evidence="3" type="ORF">PIECOFPK_02027</name>
</gene>
<keyword evidence="1" id="KW-0812">Transmembrane</keyword>
<protein>
    <recommendedName>
        <fullName evidence="2">DUF218 domain-containing protein</fullName>
    </recommendedName>
</protein>
<proteinExistence type="predicted"/>
<keyword evidence="1" id="KW-0472">Membrane</keyword>
<dbReference type="Proteomes" id="UP001321305">
    <property type="component" value="Chromosome"/>
</dbReference>
<dbReference type="InterPro" id="IPR014729">
    <property type="entry name" value="Rossmann-like_a/b/a_fold"/>
</dbReference>
<dbReference type="EMBL" id="CP144143">
    <property type="protein sequence ID" value="WWC84294.1"/>
    <property type="molecule type" value="Genomic_DNA"/>
</dbReference>
<name>A0ABZ2ELC7_9BACT</name>
<dbReference type="CDD" id="cd06259">
    <property type="entry name" value="YdcF-like"/>
    <property type="match status" value="1"/>
</dbReference>
<dbReference type="InterPro" id="IPR051599">
    <property type="entry name" value="Cell_Envelope_Assoc"/>
</dbReference>